<evidence type="ECO:0000256" key="2">
    <source>
        <dbReference type="ARBA" id="ARBA00022801"/>
    </source>
</evidence>
<dbReference type="InterPro" id="IPR040921">
    <property type="entry name" value="Peptidase_S66C"/>
</dbReference>
<sequence length="348" mass="40188">MIKPQRLKKGDKVAIVSLSAGTLGEKWAIHRYYIAKERLENDFGLKVVVMENTLKGIKYLDEHPEARAKDLMDAFKDDSIKAVFNAIGGDDTIRLLPYIDFEVIRNHPKVFTGYSDTTINHLMMYKAGLVSYYGLAVLTTLSEYVKMDDYSLEMMRKTLFEPVQQLEIYKAPYYYDDDDEMIRWDENNINVLRQYHKDENGYEVIQGNGVVEGELLGGCLDTFIEVLGTELWPDKEKWKGKIMFLETSEVDMSEYQLAWILRNFMAQGLFDVINGIVVGKPSRRKKYEIYKKVYQRIIGIEAHHPELPILYNANIGHALPIAVIPYGVRCRLDLDKKTFTLLEPACNL</sequence>
<dbReference type="PANTHER" id="PTHR30237">
    <property type="entry name" value="MURAMOYLTETRAPEPTIDE CARBOXYPEPTIDASE"/>
    <property type="match status" value="1"/>
</dbReference>
<reference evidence="6 7" key="1">
    <citation type="journal article" date="2019" name="Int. J. Syst. Evol. Microbiol.">
        <title>Faecalibacillus intestinalis gen. nov., sp. nov. and Faecalibacillus faecis sp. nov., isolated from human faeces.</title>
        <authorList>
            <person name="Seo B."/>
            <person name="Jeon K."/>
            <person name="Baek I."/>
            <person name="Lee Y.M."/>
            <person name="Baek K."/>
            <person name="Ko G."/>
        </authorList>
    </citation>
    <scope>NUCLEOTIDE SEQUENCE [LARGE SCALE GENOMIC DNA]</scope>
    <source>
        <strain evidence="6 7">SNUG30099</strain>
    </source>
</reference>
<keyword evidence="2" id="KW-0378">Hydrolase</keyword>
<feature type="active site" description="Charge relay system" evidence="3">
    <location>
        <position position="246"/>
    </location>
</feature>
<comment type="caution">
    <text evidence="6">The sequence shown here is derived from an EMBL/GenBank/DDBJ whole genome shotgun (WGS) entry which is preliminary data.</text>
</comment>
<evidence type="ECO:0000256" key="3">
    <source>
        <dbReference type="PIRSR" id="PIRSR028757-1"/>
    </source>
</evidence>
<feature type="active site" description="Nucleophile" evidence="3">
    <location>
        <position position="115"/>
    </location>
</feature>
<protein>
    <submittedName>
        <fullName evidence="6">LD-carboxypeptidase</fullName>
    </submittedName>
</protein>
<keyword evidence="6" id="KW-0645">Protease</keyword>
<proteinExistence type="inferred from homology"/>
<dbReference type="Gene3D" id="3.50.30.60">
    <property type="entry name" value="LD-carboxypeptidase A C-terminal domain-like"/>
    <property type="match status" value="1"/>
</dbReference>
<evidence type="ECO:0000256" key="1">
    <source>
        <dbReference type="ARBA" id="ARBA00010233"/>
    </source>
</evidence>
<organism evidence="6 7">
    <name type="scientific">Faecalibacillus intestinalis</name>
    <dbReference type="NCBI Taxonomy" id="1982626"/>
    <lineage>
        <taxon>Bacteria</taxon>
        <taxon>Bacillati</taxon>
        <taxon>Bacillota</taxon>
        <taxon>Erysipelotrichia</taxon>
        <taxon>Erysipelotrichales</taxon>
        <taxon>Coprobacillaceae</taxon>
        <taxon>Faecalibacillus</taxon>
    </lineage>
</organism>
<feature type="active site" description="Charge relay system" evidence="3">
    <location>
        <position position="317"/>
    </location>
</feature>
<dbReference type="SUPFAM" id="SSF141986">
    <property type="entry name" value="LD-carboxypeptidase A C-terminal domain-like"/>
    <property type="match status" value="1"/>
</dbReference>
<dbReference type="Gene3D" id="3.40.50.10740">
    <property type="entry name" value="Class I glutamine amidotransferase-like"/>
    <property type="match status" value="1"/>
</dbReference>
<dbReference type="InterPro" id="IPR040449">
    <property type="entry name" value="Peptidase_S66_N"/>
</dbReference>
<accession>A0A2T3G6X9</accession>
<evidence type="ECO:0000259" key="5">
    <source>
        <dbReference type="Pfam" id="PF17676"/>
    </source>
</evidence>
<dbReference type="Proteomes" id="UP000240974">
    <property type="component" value="Unassembled WGS sequence"/>
</dbReference>
<dbReference type="PANTHER" id="PTHR30237:SF4">
    <property type="entry name" value="LD-CARBOXYPEPTIDASE C-TERMINAL DOMAIN-CONTAINING PROTEIN"/>
    <property type="match status" value="1"/>
</dbReference>
<dbReference type="PIRSF" id="PIRSF028757">
    <property type="entry name" value="LD-carboxypeptidase"/>
    <property type="match status" value="1"/>
</dbReference>
<dbReference type="InterPro" id="IPR003507">
    <property type="entry name" value="S66_fam"/>
</dbReference>
<dbReference type="AlphaFoldDB" id="A0A2T3G6X9"/>
<feature type="domain" description="LD-carboxypeptidase C-terminal" evidence="5">
    <location>
        <begin position="212"/>
        <end position="332"/>
    </location>
</feature>
<dbReference type="Pfam" id="PF02016">
    <property type="entry name" value="Peptidase_S66"/>
    <property type="match status" value="1"/>
</dbReference>
<keyword evidence="7" id="KW-1185">Reference proteome</keyword>
<evidence type="ECO:0000259" key="4">
    <source>
        <dbReference type="Pfam" id="PF02016"/>
    </source>
</evidence>
<dbReference type="GO" id="GO:0004180">
    <property type="term" value="F:carboxypeptidase activity"/>
    <property type="evidence" value="ECO:0007669"/>
    <property type="project" value="UniProtKB-KW"/>
</dbReference>
<gene>
    <name evidence="6" type="ORF">C7U54_00785</name>
</gene>
<feature type="domain" description="LD-carboxypeptidase N-terminal" evidence="4">
    <location>
        <begin position="13"/>
        <end position="134"/>
    </location>
</feature>
<dbReference type="RefSeq" id="WP_107028948.1">
    <property type="nucleotide sequence ID" value="NZ_PYLQ01000001.1"/>
</dbReference>
<comment type="similarity">
    <text evidence="1">Belongs to the peptidase S66 family.</text>
</comment>
<dbReference type="InterPro" id="IPR027478">
    <property type="entry name" value="LdcA_N"/>
</dbReference>
<keyword evidence="6" id="KW-0121">Carboxypeptidase</keyword>
<evidence type="ECO:0000313" key="6">
    <source>
        <dbReference type="EMBL" id="PST43279.1"/>
    </source>
</evidence>
<dbReference type="CDD" id="cd07062">
    <property type="entry name" value="Peptidase_S66_mccF_like"/>
    <property type="match status" value="1"/>
</dbReference>
<dbReference type="EMBL" id="PYLQ01000001">
    <property type="protein sequence ID" value="PST43279.1"/>
    <property type="molecule type" value="Genomic_DNA"/>
</dbReference>
<dbReference type="InterPro" id="IPR029062">
    <property type="entry name" value="Class_I_gatase-like"/>
</dbReference>
<dbReference type="InterPro" id="IPR027461">
    <property type="entry name" value="Carboxypeptidase_A_C_sf"/>
</dbReference>
<dbReference type="SUPFAM" id="SSF52317">
    <property type="entry name" value="Class I glutamine amidotransferase-like"/>
    <property type="match status" value="1"/>
</dbReference>
<evidence type="ECO:0000313" key="7">
    <source>
        <dbReference type="Proteomes" id="UP000240974"/>
    </source>
</evidence>
<name>A0A2T3G6X9_9FIRM</name>
<dbReference type="Pfam" id="PF17676">
    <property type="entry name" value="Peptidase_S66C"/>
    <property type="match status" value="1"/>
</dbReference>